<feature type="domain" description="Rad50/SbcC-type AAA" evidence="1">
    <location>
        <begin position="18"/>
        <end position="72"/>
    </location>
</feature>
<accession>A0A255DN16</accession>
<proteinExistence type="predicted"/>
<dbReference type="RefSeq" id="WP_094482629.1">
    <property type="nucleotide sequence ID" value="NZ_NOZR01000018.1"/>
</dbReference>
<dbReference type="AlphaFoldDB" id="A0A255DN16"/>
<organism evidence="2 3">
    <name type="scientific">Mycolicibacterium sphagni</name>
    <dbReference type="NCBI Taxonomy" id="1786"/>
    <lineage>
        <taxon>Bacteria</taxon>
        <taxon>Bacillati</taxon>
        <taxon>Actinomycetota</taxon>
        <taxon>Actinomycetes</taxon>
        <taxon>Mycobacteriales</taxon>
        <taxon>Mycobacteriaceae</taxon>
        <taxon>Mycolicibacterium</taxon>
    </lineage>
</organism>
<reference evidence="2 3" key="1">
    <citation type="submission" date="2017-07" db="EMBL/GenBank/DDBJ databases">
        <title>The new phylogeny of genus Mycobacterium.</title>
        <authorList>
            <person name="Tortoli E."/>
            <person name="Trovato A."/>
            <person name="Cirillo D.M."/>
        </authorList>
    </citation>
    <scope>NUCLEOTIDE SEQUENCE [LARGE SCALE GENOMIC DNA]</scope>
    <source>
        <strain evidence="2 3">ATCC 33027</strain>
    </source>
</reference>
<dbReference type="GO" id="GO:0006302">
    <property type="term" value="P:double-strand break repair"/>
    <property type="evidence" value="ECO:0007669"/>
    <property type="project" value="InterPro"/>
</dbReference>
<dbReference type="OrthoDB" id="5089113at2"/>
<gene>
    <name evidence="2" type="ORF">CG716_19510</name>
</gene>
<comment type="caution">
    <text evidence="2">The sequence shown here is derived from an EMBL/GenBank/DDBJ whole genome shotgun (WGS) entry which is preliminary data.</text>
</comment>
<dbReference type="InterPro" id="IPR038729">
    <property type="entry name" value="Rad50/SbcC_AAA"/>
</dbReference>
<evidence type="ECO:0000313" key="2">
    <source>
        <dbReference type="EMBL" id="OYN77043.1"/>
    </source>
</evidence>
<dbReference type="Pfam" id="PF13476">
    <property type="entry name" value="AAA_23"/>
    <property type="match status" value="1"/>
</dbReference>
<dbReference type="Proteomes" id="UP000216063">
    <property type="component" value="Unassembled WGS sequence"/>
</dbReference>
<dbReference type="EMBL" id="NOZR01000018">
    <property type="protein sequence ID" value="OYN77043.1"/>
    <property type="molecule type" value="Genomic_DNA"/>
</dbReference>
<dbReference type="Gene3D" id="3.40.50.300">
    <property type="entry name" value="P-loop containing nucleotide triphosphate hydrolases"/>
    <property type="match status" value="1"/>
</dbReference>
<evidence type="ECO:0000259" key="1">
    <source>
        <dbReference type="Pfam" id="PF13476"/>
    </source>
</evidence>
<evidence type="ECO:0000313" key="3">
    <source>
        <dbReference type="Proteomes" id="UP000216063"/>
    </source>
</evidence>
<dbReference type="InterPro" id="IPR027417">
    <property type="entry name" value="P-loop_NTPase"/>
</dbReference>
<protein>
    <recommendedName>
        <fullName evidence="1">Rad50/SbcC-type AAA domain-containing protein</fullName>
    </recommendedName>
</protein>
<dbReference type="GO" id="GO:0016887">
    <property type="term" value="F:ATP hydrolysis activity"/>
    <property type="evidence" value="ECO:0007669"/>
    <property type="project" value="InterPro"/>
</dbReference>
<name>A0A255DN16_9MYCO</name>
<keyword evidence="3" id="KW-1185">Reference proteome</keyword>
<sequence length="165" mass="17922">MTRGADADTGDPVRILCLRIRGFRCYGTEAREMDLDAPLAVVKGDNSQGKTATAEALEFLFTGCSSRRDLFGGAKAEYDRMLGNVHLPKGDTDVWVEADIRCADGLVRTVRRVLTADYSPSTDCASELTVDGQRAADLSELGIPFGDPPLAAPVLLQHNLRYVFN</sequence>